<dbReference type="Proteomes" id="UP000192050">
    <property type="component" value="Chromosome"/>
</dbReference>
<protein>
    <recommendedName>
        <fullName evidence="7">UPF0056 membrane protein</fullName>
    </recommendedName>
</protein>
<comment type="similarity">
    <text evidence="2 7">Belongs to the UPF0056 (MarC) family.</text>
</comment>
<evidence type="ECO:0000256" key="7">
    <source>
        <dbReference type="RuleBase" id="RU362048"/>
    </source>
</evidence>
<dbReference type="RefSeq" id="WP_009886471.1">
    <property type="nucleotide sequence ID" value="NZ_CP015363.1"/>
</dbReference>
<feature type="transmembrane region" description="Helical" evidence="7">
    <location>
        <begin position="169"/>
        <end position="190"/>
    </location>
</feature>
<evidence type="ECO:0000256" key="2">
    <source>
        <dbReference type="ARBA" id="ARBA00009784"/>
    </source>
</evidence>
<keyword evidence="5 7" id="KW-1133">Transmembrane helix</keyword>
<organism evidence="8 9">
    <name type="scientific">Ferroplasma acidiphilum</name>
    <dbReference type="NCBI Taxonomy" id="74969"/>
    <lineage>
        <taxon>Archaea</taxon>
        <taxon>Methanobacteriati</taxon>
        <taxon>Thermoplasmatota</taxon>
        <taxon>Thermoplasmata</taxon>
        <taxon>Thermoplasmatales</taxon>
        <taxon>Ferroplasmaceae</taxon>
        <taxon>Ferroplasma</taxon>
    </lineage>
</organism>
<keyword evidence="9" id="KW-1185">Reference proteome</keyword>
<keyword evidence="6 7" id="KW-0472">Membrane</keyword>
<keyword evidence="4 7" id="KW-0812">Transmembrane</keyword>
<dbReference type="EMBL" id="CP015363">
    <property type="protein sequence ID" value="ARD85233.1"/>
    <property type="molecule type" value="Genomic_DNA"/>
</dbReference>
<name>A0A1V0N528_9ARCH</name>
<dbReference type="KEGG" id="fai:FAD_1371"/>
<feature type="transmembrane region" description="Helical" evidence="7">
    <location>
        <begin position="12"/>
        <end position="34"/>
    </location>
</feature>
<sequence>MTFSTDFLKVFMPLFVVIDPFGSLAIFVSMTGSFNRDTRRTISRDAVFYAGIIIILFALAGGLIIEFFGISIEALEIAGGIILLLMGIEMVRQGAKPDTSVDSSKNMGIVPFATPLLAGPGAISLVIILMKGDLFTKILTIVSVLLVLVIVYFFFIYSSKILSLLGDKVMTAITRIFGLLVAGFAIQYFLDALVALSVLK</sequence>
<accession>A0A1V0N528</accession>
<evidence type="ECO:0000256" key="6">
    <source>
        <dbReference type="ARBA" id="ARBA00023136"/>
    </source>
</evidence>
<evidence type="ECO:0000256" key="1">
    <source>
        <dbReference type="ARBA" id="ARBA00004651"/>
    </source>
</evidence>
<keyword evidence="3" id="KW-1003">Cell membrane</keyword>
<dbReference type="GeneID" id="16024596"/>
<dbReference type="PANTHER" id="PTHR33508">
    <property type="entry name" value="UPF0056 MEMBRANE PROTEIN YHCE"/>
    <property type="match status" value="1"/>
</dbReference>
<dbReference type="AlphaFoldDB" id="A0A1V0N528"/>
<evidence type="ECO:0000256" key="5">
    <source>
        <dbReference type="ARBA" id="ARBA00022989"/>
    </source>
</evidence>
<feature type="transmembrane region" description="Helical" evidence="7">
    <location>
        <begin position="135"/>
        <end position="157"/>
    </location>
</feature>
<comment type="subcellular location">
    <subcellularLocation>
        <location evidence="1 7">Cell membrane</location>
        <topology evidence="1 7">Multi-pass membrane protein</topology>
    </subcellularLocation>
</comment>
<reference evidence="8 9" key="1">
    <citation type="submission" date="2011-10" db="EMBL/GenBank/DDBJ databases">
        <title>Metabolic and evolutionary patterns in the extreme acidophile Ferroplasma acidiphilum.</title>
        <authorList>
            <person name="Golyshina O.V."/>
            <person name="Kozyavkin S.A."/>
            <person name="Tatusov R.L."/>
            <person name="Slesarev A.I."/>
            <person name="Golyshin P.N."/>
        </authorList>
    </citation>
    <scope>NUCLEOTIDE SEQUENCE [LARGE SCALE GENOMIC DNA]</scope>
    <source>
        <strain evidence="9">Y</strain>
    </source>
</reference>
<evidence type="ECO:0000313" key="9">
    <source>
        <dbReference type="Proteomes" id="UP000192050"/>
    </source>
</evidence>
<feature type="transmembrane region" description="Helical" evidence="7">
    <location>
        <begin position="46"/>
        <end position="64"/>
    </location>
</feature>
<dbReference type="GO" id="GO:0005886">
    <property type="term" value="C:plasma membrane"/>
    <property type="evidence" value="ECO:0007669"/>
    <property type="project" value="UniProtKB-SubCell"/>
</dbReference>
<feature type="transmembrane region" description="Helical" evidence="7">
    <location>
        <begin position="109"/>
        <end position="129"/>
    </location>
</feature>
<dbReference type="PANTHER" id="PTHR33508:SF1">
    <property type="entry name" value="UPF0056 MEMBRANE PROTEIN YHCE"/>
    <property type="match status" value="1"/>
</dbReference>
<evidence type="ECO:0000313" key="8">
    <source>
        <dbReference type="EMBL" id="ARD85233.1"/>
    </source>
</evidence>
<proteinExistence type="inferred from homology"/>
<gene>
    <name evidence="8" type="primary">marC2</name>
    <name evidence="8" type="ORF">FAD_1371</name>
</gene>
<evidence type="ECO:0000256" key="3">
    <source>
        <dbReference type="ARBA" id="ARBA00022475"/>
    </source>
</evidence>
<dbReference type="Pfam" id="PF01914">
    <property type="entry name" value="MarC"/>
    <property type="match status" value="1"/>
</dbReference>
<dbReference type="STRING" id="74969.FAD_1371"/>
<evidence type="ECO:0000256" key="4">
    <source>
        <dbReference type="ARBA" id="ARBA00022692"/>
    </source>
</evidence>
<feature type="transmembrane region" description="Helical" evidence="7">
    <location>
        <begin position="70"/>
        <end position="88"/>
    </location>
</feature>
<dbReference type="InterPro" id="IPR002771">
    <property type="entry name" value="Multi_antbiot-R_MarC"/>
</dbReference>
<dbReference type="NCBIfam" id="TIGR00427">
    <property type="entry name" value="NAAT family transporter"/>
    <property type="match status" value="1"/>
</dbReference>